<evidence type="ECO:0000259" key="2">
    <source>
        <dbReference type="Pfam" id="PF03109"/>
    </source>
</evidence>
<dbReference type="Gene3D" id="1.10.510.10">
    <property type="entry name" value="Transferase(Phosphotransferase) domain 1"/>
    <property type="match status" value="1"/>
</dbReference>
<dbReference type="AlphaFoldDB" id="A0A168KNJ8"/>
<dbReference type="STRING" id="4829.A0A168KNJ8"/>
<protein>
    <recommendedName>
        <fullName evidence="2">ABC1 atypical kinase-like domain-containing protein</fullName>
    </recommendedName>
</protein>
<evidence type="ECO:0000313" key="3">
    <source>
        <dbReference type="EMBL" id="SAL95056.1"/>
    </source>
</evidence>
<evidence type="ECO:0000256" key="1">
    <source>
        <dbReference type="ARBA" id="ARBA00009670"/>
    </source>
</evidence>
<dbReference type="InterPro" id="IPR004147">
    <property type="entry name" value="ABC1_dom"/>
</dbReference>
<organism evidence="3">
    <name type="scientific">Absidia glauca</name>
    <name type="common">Pin mould</name>
    <dbReference type="NCBI Taxonomy" id="4829"/>
    <lineage>
        <taxon>Eukaryota</taxon>
        <taxon>Fungi</taxon>
        <taxon>Fungi incertae sedis</taxon>
        <taxon>Mucoromycota</taxon>
        <taxon>Mucoromycotina</taxon>
        <taxon>Mucoromycetes</taxon>
        <taxon>Mucorales</taxon>
        <taxon>Cunninghamellaceae</taxon>
        <taxon>Absidia</taxon>
    </lineage>
</organism>
<dbReference type="EMBL" id="LT550136">
    <property type="protein sequence ID" value="SAL95056.1"/>
    <property type="molecule type" value="Genomic_DNA"/>
</dbReference>
<dbReference type="InterPro" id="IPR051130">
    <property type="entry name" value="Mito_struct-func_regulator"/>
</dbReference>
<dbReference type="PANTHER" id="PTHR43173">
    <property type="entry name" value="ABC1 FAMILY PROTEIN"/>
    <property type="match status" value="1"/>
</dbReference>
<dbReference type="FunCoup" id="A0A168KNJ8">
    <property type="interactions" value="236"/>
</dbReference>
<dbReference type="GO" id="GO:0005743">
    <property type="term" value="C:mitochondrial inner membrane"/>
    <property type="evidence" value="ECO:0007669"/>
    <property type="project" value="TreeGrafter"/>
</dbReference>
<dbReference type="OrthoDB" id="427480at2759"/>
<feature type="domain" description="ABC1 atypical kinase-like" evidence="2">
    <location>
        <begin position="171"/>
        <end position="421"/>
    </location>
</feature>
<keyword evidence="4" id="KW-1185">Reference proteome</keyword>
<comment type="similarity">
    <text evidence="1">Belongs to the protein kinase superfamily. ADCK protein kinase family.</text>
</comment>
<sequence>MYRGHHHLLSCTRRWNPTVSSYMGHRASSLKQPVLSLQRQISSTSTTAKRSATTSKFYKRIGLTAATAATGTALYYTNEDFRHVITAFERCGVAGKTGVMVALDYKATLSKDYGDDEVRRLQARSECHLRCAKRVLDSLQRLGGIYVKLGQHVSAMVYLLPVEWTSTMAVLQDRCDPTPPEDIRQLFLTDYGHPIEAIFDEFDWTPIGVASLAQVHKARLASTGQWVAVKLQHPNLDEFCKIDMQTVSAIFDCIYYFFPDFGFGWLVEEMKESLPQEMNFVHEASNAHQVSVNFATNQTTALVIPKTVWVLRRIMCMEFIEGARIDDLDYMKQHNIDPRAVSTELTRVFSEMIFLHGFVHCDPHPGNVIIRPSTGKKHGQNFDLVLLDHGLYRTLTTQLRNDYAHLWTSLIQGDEEGIRTYSYRVGGTEGYQLFASMLTGREWAKIHEADLNSTRGQEELGRMAKGALDFLVEVADILGKMPRTVLLLLKTNDLLRHVDEQLNVVPDERITYVIMGQYCSRAVWLETRAHLVHKLHELGWQWQLLKHLAGAWWDYHRLEYALWFYQLCSVWLDDAHAVWLKCTRWYHHH</sequence>
<dbReference type="InterPro" id="IPR011009">
    <property type="entry name" value="Kinase-like_dom_sf"/>
</dbReference>
<evidence type="ECO:0000313" key="4">
    <source>
        <dbReference type="Proteomes" id="UP000078561"/>
    </source>
</evidence>
<dbReference type="OMA" id="MPRMVLL"/>
<dbReference type="Proteomes" id="UP000078561">
    <property type="component" value="Unassembled WGS sequence"/>
</dbReference>
<gene>
    <name evidence="3" type="primary">ABSGL_00355.1 scaffold 492</name>
</gene>
<proteinExistence type="inferred from homology"/>
<accession>A0A168KNJ8</accession>
<dbReference type="GO" id="GO:0007005">
    <property type="term" value="P:mitochondrion organization"/>
    <property type="evidence" value="ECO:0007669"/>
    <property type="project" value="TreeGrafter"/>
</dbReference>
<dbReference type="PANTHER" id="PTHR43173:SF19">
    <property type="entry name" value="AARF DOMAIN-CONTAINING PROTEIN KINASE 1"/>
    <property type="match status" value="1"/>
</dbReference>
<dbReference type="InParanoid" id="A0A168KNJ8"/>
<reference evidence="3" key="1">
    <citation type="submission" date="2016-04" db="EMBL/GenBank/DDBJ databases">
        <authorList>
            <person name="Evans L.H."/>
            <person name="Alamgir A."/>
            <person name="Owens N."/>
            <person name="Weber N.D."/>
            <person name="Virtaneva K."/>
            <person name="Barbian K."/>
            <person name="Babar A."/>
            <person name="Rosenke K."/>
        </authorList>
    </citation>
    <scope>NUCLEOTIDE SEQUENCE [LARGE SCALE GENOMIC DNA]</scope>
    <source>
        <strain evidence="3">CBS 101.48</strain>
    </source>
</reference>
<dbReference type="GO" id="GO:0055088">
    <property type="term" value="P:lipid homeostasis"/>
    <property type="evidence" value="ECO:0007669"/>
    <property type="project" value="TreeGrafter"/>
</dbReference>
<name>A0A168KNJ8_ABSGL</name>
<dbReference type="CDD" id="cd13969">
    <property type="entry name" value="ADCK1-like"/>
    <property type="match status" value="1"/>
</dbReference>
<dbReference type="Pfam" id="PF03109">
    <property type="entry name" value="ABC1"/>
    <property type="match status" value="1"/>
</dbReference>
<dbReference type="SUPFAM" id="SSF56112">
    <property type="entry name" value="Protein kinase-like (PK-like)"/>
    <property type="match status" value="1"/>
</dbReference>
<dbReference type="InterPro" id="IPR045307">
    <property type="entry name" value="ADCK1_dom"/>
</dbReference>